<evidence type="ECO:0000259" key="3">
    <source>
        <dbReference type="Pfam" id="PF01648"/>
    </source>
</evidence>
<dbReference type="GO" id="GO:0008897">
    <property type="term" value="F:holo-[acyl-carrier-protein] synthase activity"/>
    <property type="evidence" value="ECO:0007669"/>
    <property type="project" value="InterPro"/>
</dbReference>
<accession>A0A7W6RDH4</accession>
<dbReference type="SUPFAM" id="SSF56214">
    <property type="entry name" value="4'-phosphopantetheinyl transferase"/>
    <property type="match status" value="2"/>
</dbReference>
<dbReference type="RefSeq" id="WP_184045026.1">
    <property type="nucleotide sequence ID" value="NZ_JACIGK010000014.1"/>
</dbReference>
<sequence>MRQRAGVRATSWTPVRLRDLAAAHAAGGGISVFMLHDRQRGDWRPRSREAAHAVLRAATGDPALCIEKDRFGKPFVPGRPLHVSISHSGPALVIALGAVDLGVDVEILRHPTRWRDLYAWIVAPDERLADPSPRDFLRCWTAKEALVKLLGRGLAEGLDSLSLPADPPRPDGGAGARASSFRRVVAHGRTCWVRHLAPWRETTLALAVACPHFTRTFMIIDYPCLSSLHCIGEAEFYKTQKESLPTAL</sequence>
<dbReference type="GO" id="GO:0019878">
    <property type="term" value="P:lysine biosynthetic process via aminoadipic acid"/>
    <property type="evidence" value="ECO:0007669"/>
    <property type="project" value="TreeGrafter"/>
</dbReference>
<dbReference type="Pfam" id="PF01648">
    <property type="entry name" value="ACPS"/>
    <property type="match status" value="1"/>
</dbReference>
<evidence type="ECO:0000256" key="2">
    <source>
        <dbReference type="ARBA" id="ARBA00022679"/>
    </source>
</evidence>
<evidence type="ECO:0000256" key="1">
    <source>
        <dbReference type="ARBA" id="ARBA00010990"/>
    </source>
</evidence>
<keyword evidence="2 4" id="KW-0808">Transferase</keyword>
<reference evidence="4 5" key="1">
    <citation type="submission" date="2020-08" db="EMBL/GenBank/DDBJ databases">
        <title>Genome sequencing of Purple Non-Sulfur Bacteria from various extreme environments.</title>
        <authorList>
            <person name="Mayer M."/>
        </authorList>
    </citation>
    <scope>NUCLEOTIDE SEQUENCE [LARGE SCALE GENOMIC DNA]</scope>
    <source>
        <strain evidence="4 5">JA131</strain>
    </source>
</reference>
<dbReference type="EMBL" id="JACIGK010000014">
    <property type="protein sequence ID" value="MBB4266515.1"/>
    <property type="molecule type" value="Genomic_DNA"/>
</dbReference>
<gene>
    <name evidence="4" type="ORF">GGD89_002147</name>
</gene>
<dbReference type="GO" id="GO:0000287">
    <property type="term" value="F:magnesium ion binding"/>
    <property type="evidence" value="ECO:0007669"/>
    <property type="project" value="InterPro"/>
</dbReference>
<dbReference type="InterPro" id="IPR037143">
    <property type="entry name" value="4-PPantetheinyl_Trfase_dom_sf"/>
</dbReference>
<evidence type="ECO:0000313" key="4">
    <source>
        <dbReference type="EMBL" id="MBB4266515.1"/>
    </source>
</evidence>
<organism evidence="4 5">
    <name type="scientific">Roseospira visakhapatnamensis</name>
    <dbReference type="NCBI Taxonomy" id="390880"/>
    <lineage>
        <taxon>Bacteria</taxon>
        <taxon>Pseudomonadati</taxon>
        <taxon>Pseudomonadota</taxon>
        <taxon>Alphaproteobacteria</taxon>
        <taxon>Rhodospirillales</taxon>
        <taxon>Rhodospirillaceae</taxon>
        <taxon>Roseospira</taxon>
    </lineage>
</organism>
<dbReference type="PANTHER" id="PTHR12215">
    <property type="entry name" value="PHOSPHOPANTETHEINE TRANSFERASE"/>
    <property type="match status" value="1"/>
</dbReference>
<keyword evidence="5" id="KW-1185">Reference proteome</keyword>
<protein>
    <submittedName>
        <fullName evidence="4">Phosphopantetheinyl transferase</fullName>
    </submittedName>
</protein>
<name>A0A7W6RDH4_9PROT</name>
<dbReference type="Proteomes" id="UP000554286">
    <property type="component" value="Unassembled WGS sequence"/>
</dbReference>
<dbReference type="Gene3D" id="3.90.470.20">
    <property type="entry name" value="4'-phosphopantetheinyl transferase domain"/>
    <property type="match status" value="2"/>
</dbReference>
<comment type="similarity">
    <text evidence="1">Belongs to the P-Pant transferase superfamily. Gsp/Sfp/HetI/AcpT family.</text>
</comment>
<evidence type="ECO:0000313" key="5">
    <source>
        <dbReference type="Proteomes" id="UP000554286"/>
    </source>
</evidence>
<dbReference type="AlphaFoldDB" id="A0A7W6RDH4"/>
<dbReference type="PANTHER" id="PTHR12215:SF10">
    <property type="entry name" value="L-AMINOADIPATE-SEMIALDEHYDE DEHYDROGENASE-PHOSPHOPANTETHEINYL TRANSFERASE"/>
    <property type="match status" value="1"/>
</dbReference>
<dbReference type="InterPro" id="IPR008278">
    <property type="entry name" value="4-PPantetheinyl_Trfase_dom"/>
</dbReference>
<dbReference type="GO" id="GO:0005829">
    <property type="term" value="C:cytosol"/>
    <property type="evidence" value="ECO:0007669"/>
    <property type="project" value="TreeGrafter"/>
</dbReference>
<feature type="domain" description="4'-phosphopantetheinyl transferase" evidence="3">
    <location>
        <begin position="101"/>
        <end position="165"/>
    </location>
</feature>
<dbReference type="InterPro" id="IPR050559">
    <property type="entry name" value="P-Pant_transferase_sf"/>
</dbReference>
<proteinExistence type="inferred from homology"/>
<comment type="caution">
    <text evidence="4">The sequence shown here is derived from an EMBL/GenBank/DDBJ whole genome shotgun (WGS) entry which is preliminary data.</text>
</comment>